<name>A0A225WEY0_9STRA</name>
<keyword evidence="2" id="KW-1185">Reference proteome</keyword>
<dbReference type="EMBL" id="NBNE01001096">
    <property type="protein sequence ID" value="OWZ15577.1"/>
    <property type="molecule type" value="Genomic_DNA"/>
</dbReference>
<dbReference type="Proteomes" id="UP000198211">
    <property type="component" value="Unassembled WGS sequence"/>
</dbReference>
<evidence type="ECO:0000313" key="1">
    <source>
        <dbReference type="EMBL" id="OWZ15577.1"/>
    </source>
</evidence>
<sequence length="93" mass="10554">MTATLGDHYLGRVVDGLPQNKPLFSVLPPHFADPHDNFVRECTRHTFSVLESGTHIRSVLELCLASLVKHDVFLHEILPSTHLVFTSYLFRNT</sequence>
<accession>A0A225WEY0</accession>
<protein>
    <submittedName>
        <fullName evidence="1">Uncharacterized protein</fullName>
    </submittedName>
</protein>
<dbReference type="OrthoDB" id="79295at2759"/>
<evidence type="ECO:0000313" key="2">
    <source>
        <dbReference type="Proteomes" id="UP000198211"/>
    </source>
</evidence>
<organism evidence="1 2">
    <name type="scientific">Phytophthora megakarya</name>
    <dbReference type="NCBI Taxonomy" id="4795"/>
    <lineage>
        <taxon>Eukaryota</taxon>
        <taxon>Sar</taxon>
        <taxon>Stramenopiles</taxon>
        <taxon>Oomycota</taxon>
        <taxon>Peronosporomycetes</taxon>
        <taxon>Peronosporales</taxon>
        <taxon>Peronosporaceae</taxon>
        <taxon>Phytophthora</taxon>
    </lineage>
</organism>
<comment type="caution">
    <text evidence="1">The sequence shown here is derived from an EMBL/GenBank/DDBJ whole genome shotgun (WGS) entry which is preliminary data.</text>
</comment>
<gene>
    <name evidence="1" type="ORF">PHMEG_00010756</name>
</gene>
<proteinExistence type="predicted"/>
<reference evidence="2" key="1">
    <citation type="submission" date="2017-03" db="EMBL/GenBank/DDBJ databases">
        <title>Phytopthora megakarya and P. palmivora, two closely related causual agents of cacao black pod achieved similar genome size and gene model numbers by different mechanisms.</title>
        <authorList>
            <person name="Ali S."/>
            <person name="Shao J."/>
            <person name="Larry D.J."/>
            <person name="Kronmiller B."/>
            <person name="Shen D."/>
            <person name="Strem M.D."/>
            <person name="Melnick R.L."/>
            <person name="Guiltinan M.J."/>
            <person name="Tyler B.M."/>
            <person name="Meinhardt L.W."/>
            <person name="Bailey B.A."/>
        </authorList>
    </citation>
    <scope>NUCLEOTIDE SEQUENCE [LARGE SCALE GENOMIC DNA]</scope>
    <source>
        <strain evidence="2">zdho120</strain>
    </source>
</reference>
<dbReference type="AlphaFoldDB" id="A0A225WEY0"/>